<evidence type="ECO:0000259" key="1">
    <source>
        <dbReference type="Pfam" id="PF20576"/>
    </source>
</evidence>
<dbReference type="RefSeq" id="WP_264556170.1">
    <property type="nucleotide sequence ID" value="NZ_CP109979.1"/>
</dbReference>
<keyword evidence="3" id="KW-1185">Reference proteome</keyword>
<dbReference type="Proteomes" id="UP001596417">
    <property type="component" value="Unassembled WGS sequence"/>
</dbReference>
<dbReference type="EMBL" id="JBHTAX010000001">
    <property type="protein sequence ID" value="MFC7190247.1"/>
    <property type="molecule type" value="Genomic_DNA"/>
</dbReference>
<name>A0ABD5YQP8_9EURY</name>
<reference evidence="2 3" key="1">
    <citation type="journal article" date="2019" name="Int. J. Syst. Evol. Microbiol.">
        <title>The Global Catalogue of Microorganisms (GCM) 10K type strain sequencing project: providing services to taxonomists for standard genome sequencing and annotation.</title>
        <authorList>
            <consortium name="The Broad Institute Genomics Platform"/>
            <consortium name="The Broad Institute Genome Sequencing Center for Infectious Disease"/>
            <person name="Wu L."/>
            <person name="Ma J."/>
        </authorList>
    </citation>
    <scope>NUCLEOTIDE SEQUENCE [LARGE SCALE GENOMIC DNA]</scope>
    <source>
        <strain evidence="2 3">RDMS1</strain>
    </source>
</reference>
<organism evidence="2 3">
    <name type="scientific">Halocatena marina</name>
    <dbReference type="NCBI Taxonomy" id="2934937"/>
    <lineage>
        <taxon>Archaea</taxon>
        <taxon>Methanobacteriati</taxon>
        <taxon>Methanobacteriota</taxon>
        <taxon>Stenosarchaea group</taxon>
        <taxon>Halobacteria</taxon>
        <taxon>Halobacteriales</taxon>
        <taxon>Natronomonadaceae</taxon>
        <taxon>Halocatena</taxon>
    </lineage>
</organism>
<gene>
    <name evidence="2" type="ORF">ACFQL7_10545</name>
</gene>
<dbReference type="AlphaFoldDB" id="A0ABD5YQP8"/>
<dbReference type="Pfam" id="PF20576">
    <property type="entry name" value="HEWD"/>
    <property type="match status" value="1"/>
</dbReference>
<evidence type="ECO:0000313" key="2">
    <source>
        <dbReference type="EMBL" id="MFC7190247.1"/>
    </source>
</evidence>
<protein>
    <submittedName>
        <fullName evidence="2">HEWD family protein</fullName>
    </submittedName>
</protein>
<feature type="domain" description="HEWD" evidence="1">
    <location>
        <begin position="2"/>
        <end position="54"/>
    </location>
</feature>
<dbReference type="InterPro" id="IPR046782">
    <property type="entry name" value="HEWD"/>
</dbReference>
<comment type="caution">
    <text evidence="2">The sequence shown here is derived from an EMBL/GenBank/DDBJ whole genome shotgun (WGS) entry which is preliminary data.</text>
</comment>
<accession>A0ABD5YQP8</accession>
<sequence>MATIVPPRERVCERCGRADIWDEESENWVVADDPGDPFCLHDWDINGTYNPVDE</sequence>
<dbReference type="GeneID" id="76199841"/>
<evidence type="ECO:0000313" key="3">
    <source>
        <dbReference type="Proteomes" id="UP001596417"/>
    </source>
</evidence>
<proteinExistence type="predicted"/>